<sequence length="205" mass="21004">MTIFTTAFERLPLVAILRGLQPAEAEAIGAALYGAGFRLIEVPLNSPDPFASIARLAHSLPADAVVGAGTVLDTEAVARVRDAGGTLVVMPHADVDVIRAAKAAGMWCVPGVATPTEAFAALKAGADALKLFPAELISPAVVRAMRAVLPKDIKMLPVGGITPENMADFRAAGVAGFGLGSALYKPGMDAATVATNAKAFVDAWQ</sequence>
<dbReference type="SUPFAM" id="SSF51569">
    <property type="entry name" value="Aldolase"/>
    <property type="match status" value="1"/>
</dbReference>
<dbReference type="Gene3D" id="3.20.20.70">
    <property type="entry name" value="Aldolase class I"/>
    <property type="match status" value="1"/>
</dbReference>
<dbReference type="GO" id="GO:0016829">
    <property type="term" value="F:lyase activity"/>
    <property type="evidence" value="ECO:0007669"/>
    <property type="project" value="UniProtKB-KW"/>
</dbReference>
<comment type="similarity">
    <text evidence="2">Belongs to the KHG/KDPG aldolase family.</text>
</comment>
<reference evidence="6 7" key="1">
    <citation type="submission" date="2019-02" db="EMBL/GenBank/DDBJ databases">
        <title>Draft Genome Sequences of Six Type Strains of the Genus Massilia.</title>
        <authorList>
            <person name="Miess H."/>
            <person name="Frediansyhah A."/>
            <person name="Gross H."/>
        </authorList>
    </citation>
    <scope>NUCLEOTIDE SEQUENCE [LARGE SCALE GENOMIC DNA]</scope>
    <source>
        <strain evidence="6 7">DSM 17473</strain>
    </source>
</reference>
<accession>A0A4P6KXH2</accession>
<dbReference type="OrthoDB" id="8590323at2"/>
<name>A0A4P6KXH2_9BURK</name>
<evidence type="ECO:0000256" key="1">
    <source>
        <dbReference type="ARBA" id="ARBA00004761"/>
    </source>
</evidence>
<dbReference type="EMBL" id="CP035913">
    <property type="protein sequence ID" value="QBE63716.1"/>
    <property type="molecule type" value="Genomic_DNA"/>
</dbReference>
<dbReference type="CDD" id="cd00452">
    <property type="entry name" value="KDPG_aldolase"/>
    <property type="match status" value="1"/>
</dbReference>
<organism evidence="6 7">
    <name type="scientific">Pseudoduganella lutea</name>
    <dbReference type="NCBI Taxonomy" id="321985"/>
    <lineage>
        <taxon>Bacteria</taxon>
        <taxon>Pseudomonadati</taxon>
        <taxon>Pseudomonadota</taxon>
        <taxon>Betaproteobacteria</taxon>
        <taxon>Burkholderiales</taxon>
        <taxon>Oxalobacteraceae</taxon>
        <taxon>Telluria group</taxon>
        <taxon>Pseudoduganella</taxon>
    </lineage>
</organism>
<evidence type="ECO:0000256" key="5">
    <source>
        <dbReference type="ARBA" id="ARBA00023277"/>
    </source>
</evidence>
<dbReference type="PANTHER" id="PTHR30246">
    <property type="entry name" value="2-KETO-3-DEOXY-6-PHOSPHOGLUCONATE ALDOLASE"/>
    <property type="match status" value="1"/>
</dbReference>
<dbReference type="Proteomes" id="UP000290637">
    <property type="component" value="Chromosome"/>
</dbReference>
<keyword evidence="4" id="KW-0456">Lyase</keyword>
<dbReference type="InterPro" id="IPR013785">
    <property type="entry name" value="Aldolase_TIM"/>
</dbReference>
<dbReference type="Pfam" id="PF01081">
    <property type="entry name" value="Aldolase"/>
    <property type="match status" value="1"/>
</dbReference>
<proteinExistence type="inferred from homology"/>
<comment type="subunit">
    <text evidence="3">Homotrimer.</text>
</comment>
<evidence type="ECO:0000256" key="4">
    <source>
        <dbReference type="ARBA" id="ARBA00023239"/>
    </source>
</evidence>
<dbReference type="InterPro" id="IPR000887">
    <property type="entry name" value="Aldlse_KDPG_KHG"/>
</dbReference>
<dbReference type="KEGG" id="plue:EWM63_12635"/>
<dbReference type="RefSeq" id="WP_130186837.1">
    <property type="nucleotide sequence ID" value="NZ_CP035913.1"/>
</dbReference>
<evidence type="ECO:0000313" key="7">
    <source>
        <dbReference type="Proteomes" id="UP000290637"/>
    </source>
</evidence>
<evidence type="ECO:0000313" key="6">
    <source>
        <dbReference type="EMBL" id="QBE63716.1"/>
    </source>
</evidence>
<dbReference type="AlphaFoldDB" id="A0A4P6KXH2"/>
<gene>
    <name evidence="6" type="ORF">EWM63_12635</name>
</gene>
<dbReference type="PANTHER" id="PTHR30246:SF1">
    <property type="entry name" value="2-DEHYDRO-3-DEOXY-6-PHOSPHOGALACTONATE ALDOLASE-RELATED"/>
    <property type="match status" value="1"/>
</dbReference>
<evidence type="ECO:0000256" key="2">
    <source>
        <dbReference type="ARBA" id="ARBA00006906"/>
    </source>
</evidence>
<protein>
    <submittedName>
        <fullName evidence="6">2-dehydro-3-deoxy-6-phosphogalactonate aldolase</fullName>
    </submittedName>
</protein>
<keyword evidence="5" id="KW-0119">Carbohydrate metabolism</keyword>
<keyword evidence="7" id="KW-1185">Reference proteome</keyword>
<comment type="pathway">
    <text evidence="1">Carbohydrate acid metabolism.</text>
</comment>
<evidence type="ECO:0000256" key="3">
    <source>
        <dbReference type="ARBA" id="ARBA00011233"/>
    </source>
</evidence>
<dbReference type="NCBIfam" id="NF006600">
    <property type="entry name" value="PRK09140.1"/>
    <property type="match status" value="1"/>
</dbReference>